<dbReference type="EMBL" id="JAFREM010000006">
    <property type="protein sequence ID" value="MBO1305359.1"/>
    <property type="molecule type" value="Genomic_DNA"/>
</dbReference>
<organism evidence="1 2">
    <name type="scientific">Candidatus Enterococcus moelleringii</name>
    <dbReference type="NCBI Taxonomy" id="2815325"/>
    <lineage>
        <taxon>Bacteria</taxon>
        <taxon>Bacillati</taxon>
        <taxon>Bacillota</taxon>
        <taxon>Bacilli</taxon>
        <taxon>Lactobacillales</taxon>
        <taxon>Enterococcaceae</taxon>
        <taxon>Enterococcus</taxon>
    </lineage>
</organism>
<reference evidence="1 2" key="1">
    <citation type="submission" date="2021-03" db="EMBL/GenBank/DDBJ databases">
        <title>Enterococcal diversity collection.</title>
        <authorList>
            <person name="Gilmore M.S."/>
            <person name="Schwartzman J."/>
            <person name="Van Tyne D."/>
            <person name="Martin M."/>
            <person name="Earl A.M."/>
            <person name="Manson A.L."/>
            <person name="Straub T."/>
            <person name="Salamzade R."/>
            <person name="Saavedra J."/>
            <person name="Lebreton F."/>
            <person name="Prichula J."/>
            <person name="Schaufler K."/>
            <person name="Gaca A."/>
            <person name="Sgardioli B."/>
            <person name="Wagenaar J."/>
            <person name="Strong T."/>
        </authorList>
    </citation>
    <scope>NUCLEOTIDE SEQUENCE [LARGE SCALE GENOMIC DNA]</scope>
    <source>
        <strain evidence="1 2">669A</strain>
    </source>
</reference>
<sequence>MSNEKKEITQRKSNKSVKTAVLLFGAVLLTTSLLGGTLAKYTGTIGTASDGARVAKWYLSEGWESFDLFNTSYDANKAKKSVFSETTENVIAPGTTQKSDLLANYPSEDPEVAYKLQLGINTDTTLQVPVPVGTTDPAAPKQGFNDKAMFYSNHTGGKGWAVISGQYYWAPLKFRLYDKNGDLVFNGVSTANGSSEEPTKNVENPQFKAFIADYLEQDEPNPVDDSRIPNHAHGAAVAWLIQNNPDLFSSEVIYPADGHGTDTSVKLGSIEWVWPFENQDSDINDNPLAASQNELDTLLGFNASEALDGGVTLDVPRVVIQLRGTQVQVD</sequence>
<dbReference type="RefSeq" id="WP_207672303.1">
    <property type="nucleotide sequence ID" value="NZ_JAFREM010000006.1"/>
</dbReference>
<evidence type="ECO:0000313" key="1">
    <source>
        <dbReference type="EMBL" id="MBO1305359.1"/>
    </source>
</evidence>
<keyword evidence="2" id="KW-1185">Reference proteome</keyword>
<protein>
    <submittedName>
        <fullName evidence="1">Uncharacterized protein</fullName>
    </submittedName>
</protein>
<evidence type="ECO:0000313" key="2">
    <source>
        <dbReference type="Proteomes" id="UP000664601"/>
    </source>
</evidence>
<proteinExistence type="predicted"/>
<gene>
    <name evidence="1" type="ORF">JZO70_04265</name>
</gene>
<name>A0ABS3LAA2_9ENTE</name>
<dbReference type="Proteomes" id="UP000664601">
    <property type="component" value="Unassembled WGS sequence"/>
</dbReference>
<accession>A0ABS3LAA2</accession>
<comment type="caution">
    <text evidence="1">The sequence shown here is derived from an EMBL/GenBank/DDBJ whole genome shotgun (WGS) entry which is preliminary data.</text>
</comment>